<keyword evidence="8" id="KW-1185">Reference proteome</keyword>
<dbReference type="PaxDb" id="35128-Thaps2219"/>
<feature type="transmembrane region" description="Helical" evidence="5">
    <location>
        <begin position="288"/>
        <end position="308"/>
    </location>
</feature>
<organism evidence="7 8">
    <name type="scientific">Thalassiosira pseudonana</name>
    <name type="common">Marine diatom</name>
    <name type="synonym">Cyclotella nana</name>
    <dbReference type="NCBI Taxonomy" id="35128"/>
    <lineage>
        <taxon>Eukaryota</taxon>
        <taxon>Sar</taxon>
        <taxon>Stramenopiles</taxon>
        <taxon>Ochrophyta</taxon>
        <taxon>Bacillariophyta</taxon>
        <taxon>Coscinodiscophyceae</taxon>
        <taxon>Thalassiosirophycidae</taxon>
        <taxon>Thalassiosirales</taxon>
        <taxon>Thalassiosiraceae</taxon>
        <taxon>Thalassiosira</taxon>
    </lineage>
</organism>
<dbReference type="GO" id="GO:0043565">
    <property type="term" value="F:sequence-specific DNA binding"/>
    <property type="evidence" value="ECO:0007669"/>
    <property type="project" value="InterPro"/>
</dbReference>
<dbReference type="HOGENOM" id="CLU_068581_0_0_1"/>
<evidence type="ECO:0000313" key="7">
    <source>
        <dbReference type="EMBL" id="EED95140.1"/>
    </source>
</evidence>
<dbReference type="FunFam" id="1.10.10.10:FF:001600">
    <property type="entry name" value="Uncharacterized protein"/>
    <property type="match status" value="1"/>
</dbReference>
<dbReference type="GO" id="GO:0005634">
    <property type="term" value="C:nucleus"/>
    <property type="evidence" value="ECO:0007669"/>
    <property type="project" value="UniProtKB-SubCell"/>
</dbReference>
<dbReference type="PANTHER" id="PTHR10015:SF206">
    <property type="entry name" value="HSF-TYPE DNA-BINDING DOMAIN-CONTAINING PROTEIN"/>
    <property type="match status" value="1"/>
</dbReference>
<comment type="subcellular location">
    <subcellularLocation>
        <location evidence="1">Nucleus</location>
    </subcellularLocation>
</comment>
<keyword evidence="5" id="KW-1133">Transmembrane helix</keyword>
<feature type="compositionally biased region" description="Polar residues" evidence="4">
    <location>
        <begin position="326"/>
        <end position="335"/>
    </location>
</feature>
<evidence type="ECO:0000259" key="6">
    <source>
        <dbReference type="Pfam" id="PF00447"/>
    </source>
</evidence>
<evidence type="ECO:0000256" key="1">
    <source>
        <dbReference type="ARBA" id="ARBA00004123"/>
    </source>
</evidence>
<evidence type="ECO:0000313" key="8">
    <source>
        <dbReference type="Proteomes" id="UP000001449"/>
    </source>
</evidence>
<name>B8BTQ7_THAPS</name>
<evidence type="ECO:0000256" key="5">
    <source>
        <dbReference type="SAM" id="Phobius"/>
    </source>
</evidence>
<dbReference type="KEGG" id="tps:THAPSDRAFT_2219"/>
<sequence length="346" mass="38499">MNNVNMNNGIQRIFSLTDLSFLGDDLMSMADDTVASFCALGRQRSVVTVNDVVDDNIEALAYETIDSFSVNSQVLQPQHVMMASSRKDENDRLGQLHHCNAKVITIAKNDTDHKSSIFHGKSSFPLNLTLMLESVERFGLDHIVSYYLLNTTYLAPSSKWQKGGESFVIRDESCFLKEVVPRFFAISNPDSKMRSFSRKLNRWGFNIKRTKNKKELLRSSLQVWHNPLFFRAKAVSCLEQAMNNGYTDSSTNICHEDSHGGRKKIATANSVPTTYKIQRKRSLAVEDFNFCGVVFDVIVGGSLIIHLMGMMANSLIMKTTSSPDDGIDNHSSTASGVADSAGGLED</sequence>
<dbReference type="PANTHER" id="PTHR10015">
    <property type="entry name" value="HEAT SHOCK TRANSCRIPTION FACTOR"/>
    <property type="match status" value="1"/>
</dbReference>
<reference evidence="7 8" key="2">
    <citation type="journal article" date="2008" name="Nature">
        <title>The Phaeodactylum genome reveals the evolutionary history of diatom genomes.</title>
        <authorList>
            <person name="Bowler C."/>
            <person name="Allen A.E."/>
            <person name="Badger J.H."/>
            <person name="Grimwood J."/>
            <person name="Jabbari K."/>
            <person name="Kuo A."/>
            <person name="Maheswari U."/>
            <person name="Martens C."/>
            <person name="Maumus F."/>
            <person name="Otillar R.P."/>
            <person name="Rayko E."/>
            <person name="Salamov A."/>
            <person name="Vandepoele K."/>
            <person name="Beszteri B."/>
            <person name="Gruber A."/>
            <person name="Heijde M."/>
            <person name="Katinka M."/>
            <person name="Mock T."/>
            <person name="Valentin K."/>
            <person name="Verret F."/>
            <person name="Berges J.A."/>
            <person name="Brownlee C."/>
            <person name="Cadoret J.P."/>
            <person name="Chiovitti A."/>
            <person name="Choi C.J."/>
            <person name="Coesel S."/>
            <person name="De Martino A."/>
            <person name="Detter J.C."/>
            <person name="Durkin C."/>
            <person name="Falciatore A."/>
            <person name="Fournet J."/>
            <person name="Haruta M."/>
            <person name="Huysman M.J."/>
            <person name="Jenkins B.D."/>
            <person name="Jiroutova K."/>
            <person name="Jorgensen R.E."/>
            <person name="Joubert Y."/>
            <person name="Kaplan A."/>
            <person name="Kroger N."/>
            <person name="Kroth P.G."/>
            <person name="La Roche J."/>
            <person name="Lindquist E."/>
            <person name="Lommer M."/>
            <person name="Martin-Jezequel V."/>
            <person name="Lopez P.J."/>
            <person name="Lucas S."/>
            <person name="Mangogna M."/>
            <person name="McGinnis K."/>
            <person name="Medlin L.K."/>
            <person name="Montsant A."/>
            <person name="Oudot-Le Secq M.P."/>
            <person name="Napoli C."/>
            <person name="Obornik M."/>
            <person name="Parker M.S."/>
            <person name="Petit J.L."/>
            <person name="Porcel B.M."/>
            <person name="Poulsen N."/>
            <person name="Robison M."/>
            <person name="Rychlewski L."/>
            <person name="Rynearson T.A."/>
            <person name="Schmutz J."/>
            <person name="Shapiro H."/>
            <person name="Siaut M."/>
            <person name="Stanley M."/>
            <person name="Sussman M.R."/>
            <person name="Taylor A.R."/>
            <person name="Vardi A."/>
            <person name="von Dassow P."/>
            <person name="Vyverman W."/>
            <person name="Willis A."/>
            <person name="Wyrwicz L.S."/>
            <person name="Rokhsar D.S."/>
            <person name="Weissenbach J."/>
            <person name="Armbrust E.V."/>
            <person name="Green B.R."/>
            <person name="Van de Peer Y."/>
            <person name="Grigoriev I.V."/>
        </authorList>
    </citation>
    <scope>NUCLEOTIDE SEQUENCE [LARGE SCALE GENOMIC DNA]</scope>
    <source>
        <strain evidence="7 8">CCMP1335</strain>
    </source>
</reference>
<keyword evidence="2" id="KW-0238">DNA-binding</keyword>
<proteinExistence type="predicted"/>
<dbReference type="AlphaFoldDB" id="B8BTQ7"/>
<feature type="region of interest" description="Disordered" evidence="4">
    <location>
        <begin position="326"/>
        <end position="346"/>
    </location>
</feature>
<dbReference type="GeneID" id="7448661"/>
<keyword evidence="5" id="KW-0472">Membrane</keyword>
<dbReference type="SUPFAM" id="SSF46785">
    <property type="entry name" value="Winged helix' DNA-binding domain"/>
    <property type="match status" value="1"/>
</dbReference>
<dbReference type="Proteomes" id="UP000001449">
    <property type="component" value="Chromosome 2"/>
</dbReference>
<keyword evidence="5" id="KW-0812">Transmembrane</keyword>
<evidence type="ECO:0000256" key="3">
    <source>
        <dbReference type="ARBA" id="ARBA00023242"/>
    </source>
</evidence>
<dbReference type="GO" id="GO:0003700">
    <property type="term" value="F:DNA-binding transcription factor activity"/>
    <property type="evidence" value="ECO:0007669"/>
    <property type="project" value="InterPro"/>
</dbReference>
<dbReference type="InParanoid" id="B8BTQ7"/>
<dbReference type="Gene3D" id="1.10.10.10">
    <property type="entry name" value="Winged helix-like DNA-binding domain superfamily/Winged helix DNA-binding domain"/>
    <property type="match status" value="1"/>
</dbReference>
<protein>
    <recommendedName>
        <fullName evidence="6">HSF-type DNA-binding domain-containing protein</fullName>
    </recommendedName>
</protein>
<dbReference type="EMBL" id="CM000639">
    <property type="protein sequence ID" value="EED95140.1"/>
    <property type="molecule type" value="Genomic_DNA"/>
</dbReference>
<dbReference type="Pfam" id="PF00447">
    <property type="entry name" value="HSF_DNA-bind"/>
    <property type="match status" value="1"/>
</dbReference>
<dbReference type="RefSeq" id="XP_002287697.1">
    <property type="nucleotide sequence ID" value="XM_002287661.1"/>
</dbReference>
<evidence type="ECO:0000256" key="4">
    <source>
        <dbReference type="SAM" id="MobiDB-lite"/>
    </source>
</evidence>
<dbReference type="InterPro" id="IPR036388">
    <property type="entry name" value="WH-like_DNA-bd_sf"/>
</dbReference>
<gene>
    <name evidence="7" type="ORF">THAPSDRAFT_2219</name>
</gene>
<reference evidence="7 8" key="1">
    <citation type="journal article" date="2004" name="Science">
        <title>The genome of the diatom Thalassiosira pseudonana: ecology, evolution, and metabolism.</title>
        <authorList>
            <person name="Armbrust E.V."/>
            <person name="Berges J.A."/>
            <person name="Bowler C."/>
            <person name="Green B.R."/>
            <person name="Martinez D."/>
            <person name="Putnam N.H."/>
            <person name="Zhou S."/>
            <person name="Allen A.E."/>
            <person name="Apt K.E."/>
            <person name="Bechner M."/>
            <person name="Brzezinski M.A."/>
            <person name="Chaal B.K."/>
            <person name="Chiovitti A."/>
            <person name="Davis A.K."/>
            <person name="Demarest M.S."/>
            <person name="Detter J.C."/>
            <person name="Glavina T."/>
            <person name="Goodstein D."/>
            <person name="Hadi M.Z."/>
            <person name="Hellsten U."/>
            <person name="Hildebrand M."/>
            <person name="Jenkins B.D."/>
            <person name="Jurka J."/>
            <person name="Kapitonov V.V."/>
            <person name="Kroger N."/>
            <person name="Lau W.W."/>
            <person name="Lane T.W."/>
            <person name="Larimer F.W."/>
            <person name="Lippmeier J.C."/>
            <person name="Lucas S."/>
            <person name="Medina M."/>
            <person name="Montsant A."/>
            <person name="Obornik M."/>
            <person name="Parker M.S."/>
            <person name="Palenik B."/>
            <person name="Pazour G.J."/>
            <person name="Richardson P.M."/>
            <person name="Rynearson T.A."/>
            <person name="Saito M.A."/>
            <person name="Schwartz D.C."/>
            <person name="Thamatrakoln K."/>
            <person name="Valentin K."/>
            <person name="Vardi A."/>
            <person name="Wilkerson F.P."/>
            <person name="Rokhsar D.S."/>
        </authorList>
    </citation>
    <scope>NUCLEOTIDE SEQUENCE [LARGE SCALE GENOMIC DNA]</scope>
    <source>
        <strain evidence="7 8">CCMP1335</strain>
    </source>
</reference>
<feature type="domain" description="HSF-type DNA-binding" evidence="6">
    <location>
        <begin position="150"/>
        <end position="234"/>
    </location>
</feature>
<evidence type="ECO:0000256" key="2">
    <source>
        <dbReference type="ARBA" id="ARBA00023125"/>
    </source>
</evidence>
<accession>B8BTQ7</accession>
<keyword evidence="3" id="KW-0539">Nucleus</keyword>
<dbReference type="InterPro" id="IPR000232">
    <property type="entry name" value="HSF_DNA-bd"/>
</dbReference>
<dbReference type="InterPro" id="IPR036390">
    <property type="entry name" value="WH_DNA-bd_sf"/>
</dbReference>